<evidence type="ECO:0000313" key="2">
    <source>
        <dbReference type="Proteomes" id="UP001055879"/>
    </source>
</evidence>
<keyword evidence="2" id="KW-1185">Reference proteome</keyword>
<comment type="caution">
    <text evidence="1">The sequence shown here is derived from an EMBL/GenBank/DDBJ whole genome shotgun (WGS) entry which is preliminary data.</text>
</comment>
<accession>A0ACB9EJP8</accession>
<evidence type="ECO:0000313" key="1">
    <source>
        <dbReference type="EMBL" id="KAI3758965.1"/>
    </source>
</evidence>
<organism evidence="1 2">
    <name type="scientific">Arctium lappa</name>
    <name type="common">Greater burdock</name>
    <name type="synonym">Lappa major</name>
    <dbReference type="NCBI Taxonomy" id="4217"/>
    <lineage>
        <taxon>Eukaryota</taxon>
        <taxon>Viridiplantae</taxon>
        <taxon>Streptophyta</taxon>
        <taxon>Embryophyta</taxon>
        <taxon>Tracheophyta</taxon>
        <taxon>Spermatophyta</taxon>
        <taxon>Magnoliopsida</taxon>
        <taxon>eudicotyledons</taxon>
        <taxon>Gunneridae</taxon>
        <taxon>Pentapetalae</taxon>
        <taxon>asterids</taxon>
        <taxon>campanulids</taxon>
        <taxon>Asterales</taxon>
        <taxon>Asteraceae</taxon>
        <taxon>Carduoideae</taxon>
        <taxon>Cardueae</taxon>
        <taxon>Arctiinae</taxon>
        <taxon>Arctium</taxon>
    </lineage>
</organism>
<sequence>MRVACNRAGCATNPYSLSSNGSHQNLGNLGFNLHGFCTTDFLNEFVKKSVYVDVLVFLIFMVDVFEVLKVNVHDTTTPPSLPPFSPGIFVPNPNESNRIHHSCLFPFLYLQIQVPTILYLPLFEEFFDFIEYVMTEYVEVELEELNFCC</sequence>
<proteinExistence type="predicted"/>
<dbReference type="Proteomes" id="UP001055879">
    <property type="component" value="Linkage Group LG02"/>
</dbReference>
<reference evidence="2" key="1">
    <citation type="journal article" date="2022" name="Mol. Ecol. Resour.">
        <title>The genomes of chicory, endive, great burdock and yacon provide insights into Asteraceae palaeo-polyploidization history and plant inulin production.</title>
        <authorList>
            <person name="Fan W."/>
            <person name="Wang S."/>
            <person name="Wang H."/>
            <person name="Wang A."/>
            <person name="Jiang F."/>
            <person name="Liu H."/>
            <person name="Zhao H."/>
            <person name="Xu D."/>
            <person name="Zhang Y."/>
        </authorList>
    </citation>
    <scope>NUCLEOTIDE SEQUENCE [LARGE SCALE GENOMIC DNA]</scope>
    <source>
        <strain evidence="2">cv. Niubang</strain>
    </source>
</reference>
<dbReference type="EMBL" id="CM042048">
    <property type="protein sequence ID" value="KAI3758965.1"/>
    <property type="molecule type" value="Genomic_DNA"/>
</dbReference>
<gene>
    <name evidence="1" type="ORF">L6452_06538</name>
</gene>
<name>A0ACB9EJP8_ARCLA</name>
<reference evidence="1 2" key="2">
    <citation type="journal article" date="2022" name="Mol. Ecol. Resour.">
        <title>The genomes of chicory, endive, great burdock and yacon provide insights into Asteraceae paleo-polyploidization history and plant inulin production.</title>
        <authorList>
            <person name="Fan W."/>
            <person name="Wang S."/>
            <person name="Wang H."/>
            <person name="Wang A."/>
            <person name="Jiang F."/>
            <person name="Liu H."/>
            <person name="Zhao H."/>
            <person name="Xu D."/>
            <person name="Zhang Y."/>
        </authorList>
    </citation>
    <scope>NUCLEOTIDE SEQUENCE [LARGE SCALE GENOMIC DNA]</scope>
    <source>
        <strain evidence="2">cv. Niubang</strain>
    </source>
</reference>
<protein>
    <submittedName>
        <fullName evidence="1">Uncharacterized protein</fullName>
    </submittedName>
</protein>